<dbReference type="AlphaFoldDB" id="A0A7J6UM17"/>
<gene>
    <name evidence="1" type="ORF">FOZ63_012528</name>
</gene>
<comment type="caution">
    <text evidence="1">The sequence shown here is derived from an EMBL/GenBank/DDBJ whole genome shotgun (WGS) entry which is preliminary data.</text>
</comment>
<proteinExistence type="predicted"/>
<accession>A0A7J6UM17</accession>
<sequence>THNTSVTTHIKEGTVSAHVITADGYTGASLSSPIPLGVHIPHGEVIAVLEFVIALQSGPDDHCWYTNSLGHQQSLPQLWACEWMCEFLDTGERIQATSSLSVGAGDHVIIRYLIVKALNATYERLFLIDDDARDIFASEVLLHAVPYSKLSWLRRPSESVQDYASMRSEWTVGPIPLCRGKTAWPSKLPQDLRFDHYLRQNGKYRTKKGR</sequence>
<dbReference type="EMBL" id="JABANO010001625">
    <property type="protein sequence ID" value="KAF4758282.1"/>
    <property type="molecule type" value="Genomic_DNA"/>
</dbReference>
<feature type="non-terminal residue" evidence="1">
    <location>
        <position position="1"/>
    </location>
</feature>
<protein>
    <submittedName>
        <fullName evidence="1">Uncharacterized protein</fullName>
    </submittedName>
</protein>
<reference evidence="1 2" key="1">
    <citation type="submission" date="2020-04" db="EMBL/GenBank/DDBJ databases">
        <title>Perkinsus olseni comparative genomics.</title>
        <authorList>
            <person name="Bogema D.R."/>
        </authorList>
    </citation>
    <scope>NUCLEOTIDE SEQUENCE [LARGE SCALE GENOMIC DNA]</scope>
    <source>
        <strain evidence="1 2">ATCC PRA-207</strain>
    </source>
</reference>
<organism evidence="1 2">
    <name type="scientific">Perkinsus olseni</name>
    <name type="common">Perkinsus atlanticus</name>
    <dbReference type="NCBI Taxonomy" id="32597"/>
    <lineage>
        <taxon>Eukaryota</taxon>
        <taxon>Sar</taxon>
        <taxon>Alveolata</taxon>
        <taxon>Perkinsozoa</taxon>
        <taxon>Perkinsea</taxon>
        <taxon>Perkinsida</taxon>
        <taxon>Perkinsidae</taxon>
        <taxon>Perkinsus</taxon>
    </lineage>
</organism>
<evidence type="ECO:0000313" key="2">
    <source>
        <dbReference type="Proteomes" id="UP000553632"/>
    </source>
</evidence>
<evidence type="ECO:0000313" key="1">
    <source>
        <dbReference type="EMBL" id="KAF4758282.1"/>
    </source>
</evidence>
<name>A0A7J6UM17_PEROL</name>
<keyword evidence="2" id="KW-1185">Reference proteome</keyword>
<dbReference type="Proteomes" id="UP000553632">
    <property type="component" value="Unassembled WGS sequence"/>
</dbReference>